<evidence type="ECO:0000259" key="2">
    <source>
        <dbReference type="Pfam" id="PF00561"/>
    </source>
</evidence>
<dbReference type="eggNOG" id="COG2267">
    <property type="taxonomic scope" value="Bacteria"/>
</dbReference>
<reference evidence="3 4" key="1">
    <citation type="journal article" date="2010" name="BMC Genomics">
        <title>The complete genome of Zunongwangia profunda SM-A87 reveals its adaptation to the deep-sea environment and ecological role in sedimentary organic nitrogen degradation.</title>
        <authorList>
            <person name="Qin Q.L."/>
            <person name="Zhang X.Y."/>
            <person name="Wang X.M."/>
            <person name="Liu G.M."/>
            <person name="Chen X.L."/>
            <person name="Xie B.B."/>
            <person name="Dang H.Y."/>
            <person name="Zhou B.C."/>
            <person name="Yu J."/>
            <person name="Zhang Y.Z."/>
        </authorList>
    </citation>
    <scope>NUCLEOTIDE SEQUENCE [LARGE SCALE GENOMIC DNA]</scope>
    <source>
        <strain evidence="4">DSM 18752 / CCTCC AB 206139 / SM-A87</strain>
    </source>
</reference>
<dbReference type="Proteomes" id="UP000001654">
    <property type="component" value="Chromosome"/>
</dbReference>
<proteinExistence type="inferred from homology"/>
<evidence type="ECO:0000313" key="4">
    <source>
        <dbReference type="Proteomes" id="UP000001654"/>
    </source>
</evidence>
<dbReference type="PRINTS" id="PR00412">
    <property type="entry name" value="EPOXHYDRLASE"/>
</dbReference>
<name>D5BHJ1_ZUNPS</name>
<dbReference type="FunFam" id="3.40.50.1820:FF:000205">
    <property type="entry name" value="Non-haem bromoperoxidase BPO-A2"/>
    <property type="match status" value="1"/>
</dbReference>
<dbReference type="InterPro" id="IPR050471">
    <property type="entry name" value="AB_hydrolase"/>
</dbReference>
<dbReference type="PANTHER" id="PTHR43433">
    <property type="entry name" value="HYDROLASE, ALPHA/BETA FOLD FAMILY PROTEIN"/>
    <property type="match status" value="1"/>
</dbReference>
<dbReference type="OrthoDB" id="9780932at2"/>
<dbReference type="MEROPS" id="S33.B15"/>
<evidence type="ECO:0000256" key="1">
    <source>
        <dbReference type="ARBA" id="ARBA00038128"/>
    </source>
</evidence>
<dbReference type="AlphaFoldDB" id="D5BHJ1"/>
<protein>
    <submittedName>
        <fullName evidence="3">Non-heme haloperoxidase</fullName>
    </submittedName>
</protein>
<dbReference type="SUPFAM" id="SSF53474">
    <property type="entry name" value="alpha/beta-Hydrolases"/>
    <property type="match status" value="1"/>
</dbReference>
<keyword evidence="4" id="KW-1185">Reference proteome</keyword>
<dbReference type="GO" id="GO:0004601">
    <property type="term" value="F:peroxidase activity"/>
    <property type="evidence" value="ECO:0007669"/>
    <property type="project" value="UniProtKB-KW"/>
</dbReference>
<dbReference type="STRING" id="655815.ZPR_3070"/>
<dbReference type="InterPro" id="IPR029058">
    <property type="entry name" value="AB_hydrolase_fold"/>
</dbReference>
<organism evidence="3 4">
    <name type="scientific">Zunongwangia profunda (strain DSM 18752 / CCTCC AB 206139 / SM-A87)</name>
    <name type="common">Wangia profunda</name>
    <dbReference type="NCBI Taxonomy" id="655815"/>
    <lineage>
        <taxon>Bacteria</taxon>
        <taxon>Pseudomonadati</taxon>
        <taxon>Bacteroidota</taxon>
        <taxon>Flavobacteriia</taxon>
        <taxon>Flavobacteriales</taxon>
        <taxon>Flavobacteriaceae</taxon>
        <taxon>Zunongwangia</taxon>
    </lineage>
</organism>
<comment type="similarity">
    <text evidence="1">Belongs to the AB hydrolase superfamily. Bacterial non-heme haloperoxidase / perhydrolase family.</text>
</comment>
<gene>
    <name evidence="3" type="ordered locus">ZPR_3070</name>
</gene>
<dbReference type="InterPro" id="IPR000073">
    <property type="entry name" value="AB_hydrolase_1"/>
</dbReference>
<dbReference type="InterPro" id="IPR000639">
    <property type="entry name" value="Epox_hydrolase-like"/>
</dbReference>
<accession>D5BHJ1</accession>
<dbReference type="Pfam" id="PF00561">
    <property type="entry name" value="Abhydrolase_1"/>
    <property type="match status" value="1"/>
</dbReference>
<dbReference type="EMBL" id="CP001650">
    <property type="protein sequence ID" value="ADF53389.1"/>
    <property type="molecule type" value="Genomic_DNA"/>
</dbReference>
<feature type="domain" description="AB hydrolase-1" evidence="2">
    <location>
        <begin position="26"/>
        <end position="264"/>
    </location>
</feature>
<dbReference type="RefSeq" id="WP_013072486.1">
    <property type="nucleotide sequence ID" value="NC_014041.1"/>
</dbReference>
<evidence type="ECO:0000313" key="3">
    <source>
        <dbReference type="EMBL" id="ADF53389.1"/>
    </source>
</evidence>
<dbReference type="PANTHER" id="PTHR43433:SF4">
    <property type="entry name" value="NON-HEME CHLOROPEROXIDASE-RELATED"/>
    <property type="match status" value="1"/>
</dbReference>
<dbReference type="Gene3D" id="3.40.50.1820">
    <property type="entry name" value="alpha/beta hydrolase"/>
    <property type="match status" value="1"/>
</dbReference>
<dbReference type="PRINTS" id="PR00111">
    <property type="entry name" value="ABHYDROLASE"/>
</dbReference>
<sequence>MSFIETTSVEKEKPIKLFYEDYGKGKPVILIHGWPLSHRMWEYQIETLVNEGFRVIAYDRRGFGDSDKPWEEYNYDILAKDLHDIIEKLTLTQVSIIGFSMGGGEVARYIGKYGTKKLLKAGLISAVPPYMLKTKDNPEGIEEDVFEGFKKEIRKDRAAFLENFGQQFVNFEENKDKVSKQQLHYCWTIATKASAKATLDCIDAFGYTDFREDLKKFDIPTLVVHGDADEIVPIKTAGEKSDNMLSNSTYKVIEGGPHGIVFTHKEQVNKIVVDFLKS</sequence>
<dbReference type="KEGG" id="zpr:ZPR_3070"/>
<dbReference type="HOGENOM" id="CLU_020336_12_3_10"/>